<name>A0ABY9IRZ2_9ACTN</name>
<gene>
    <name evidence="12" type="ORF">P8A19_22745</name>
</gene>
<keyword evidence="8" id="KW-0902">Two-component regulatory system</keyword>
<dbReference type="SUPFAM" id="SSF55874">
    <property type="entry name" value="ATPase domain of HSP90 chaperone/DNA topoisomerase II/histidine kinase"/>
    <property type="match status" value="1"/>
</dbReference>
<dbReference type="PANTHER" id="PTHR24421">
    <property type="entry name" value="NITRATE/NITRITE SENSOR PROTEIN NARX-RELATED"/>
    <property type="match status" value="1"/>
</dbReference>
<comment type="catalytic activity">
    <reaction evidence="1">
        <text>ATP + protein L-histidine = ADP + protein N-phospho-L-histidine.</text>
        <dbReference type="EC" id="2.7.13.3"/>
    </reaction>
</comment>
<feature type="transmembrane region" description="Helical" evidence="10">
    <location>
        <begin position="102"/>
        <end position="123"/>
    </location>
</feature>
<keyword evidence="5" id="KW-0547">Nucleotide-binding</keyword>
<evidence type="ECO:0000256" key="7">
    <source>
        <dbReference type="ARBA" id="ARBA00022840"/>
    </source>
</evidence>
<keyword evidence="10" id="KW-1133">Transmembrane helix</keyword>
<dbReference type="InterPro" id="IPR003594">
    <property type="entry name" value="HATPase_dom"/>
</dbReference>
<feature type="transmembrane region" description="Helical" evidence="10">
    <location>
        <begin position="165"/>
        <end position="198"/>
    </location>
</feature>
<dbReference type="Pfam" id="PF07730">
    <property type="entry name" value="HisKA_3"/>
    <property type="match status" value="1"/>
</dbReference>
<feature type="compositionally biased region" description="Pro residues" evidence="9">
    <location>
        <begin position="34"/>
        <end position="52"/>
    </location>
</feature>
<evidence type="ECO:0000256" key="9">
    <source>
        <dbReference type="SAM" id="MobiDB-lite"/>
    </source>
</evidence>
<dbReference type="Proteomes" id="UP001235744">
    <property type="component" value="Chromosome"/>
</dbReference>
<evidence type="ECO:0000256" key="3">
    <source>
        <dbReference type="ARBA" id="ARBA00022553"/>
    </source>
</evidence>
<evidence type="ECO:0000256" key="5">
    <source>
        <dbReference type="ARBA" id="ARBA00022741"/>
    </source>
</evidence>
<dbReference type="InterPro" id="IPR050482">
    <property type="entry name" value="Sensor_HK_TwoCompSys"/>
</dbReference>
<dbReference type="EMBL" id="CP120988">
    <property type="protein sequence ID" value="WLQ58071.1"/>
    <property type="molecule type" value="Genomic_DNA"/>
</dbReference>
<evidence type="ECO:0000256" key="6">
    <source>
        <dbReference type="ARBA" id="ARBA00022777"/>
    </source>
</evidence>
<evidence type="ECO:0000256" key="8">
    <source>
        <dbReference type="ARBA" id="ARBA00023012"/>
    </source>
</evidence>
<keyword evidence="4" id="KW-0808">Transferase</keyword>
<dbReference type="EC" id="2.7.13.3" evidence="2"/>
<evidence type="ECO:0000256" key="2">
    <source>
        <dbReference type="ARBA" id="ARBA00012438"/>
    </source>
</evidence>
<accession>A0ABY9IRZ2</accession>
<evidence type="ECO:0000313" key="12">
    <source>
        <dbReference type="EMBL" id="WLQ58071.1"/>
    </source>
</evidence>
<evidence type="ECO:0000256" key="4">
    <source>
        <dbReference type="ARBA" id="ARBA00022679"/>
    </source>
</evidence>
<proteinExistence type="predicted"/>
<dbReference type="CDD" id="cd16917">
    <property type="entry name" value="HATPase_UhpB-NarQ-NarX-like"/>
    <property type="match status" value="1"/>
</dbReference>
<dbReference type="PANTHER" id="PTHR24421:SF10">
    <property type="entry name" value="NITRATE_NITRITE SENSOR PROTEIN NARQ"/>
    <property type="match status" value="1"/>
</dbReference>
<dbReference type="Gene3D" id="3.30.565.10">
    <property type="entry name" value="Histidine kinase-like ATPase, C-terminal domain"/>
    <property type="match status" value="1"/>
</dbReference>
<feature type="compositionally biased region" description="Pro residues" evidence="9">
    <location>
        <begin position="1"/>
        <end position="24"/>
    </location>
</feature>
<feature type="transmembrane region" description="Helical" evidence="10">
    <location>
        <begin position="72"/>
        <end position="96"/>
    </location>
</feature>
<keyword evidence="3" id="KW-0597">Phosphoprotein</keyword>
<reference evidence="12 13" key="1">
    <citation type="submission" date="2023-03" db="EMBL/GenBank/DDBJ databases">
        <title>Isolation and description of six Streptomyces strains from soil environments, able to metabolize different microbial glucans.</title>
        <authorList>
            <person name="Widen T."/>
            <person name="Larsbrink J."/>
        </authorList>
    </citation>
    <scope>NUCLEOTIDE SEQUENCE [LARGE SCALE GENOMIC DNA]</scope>
    <source>
        <strain evidence="12 13">Alt2</strain>
    </source>
</reference>
<keyword evidence="10" id="KW-0812">Transmembrane</keyword>
<evidence type="ECO:0000313" key="13">
    <source>
        <dbReference type="Proteomes" id="UP001235744"/>
    </source>
</evidence>
<feature type="region of interest" description="Disordered" evidence="9">
    <location>
        <begin position="1"/>
        <end position="52"/>
    </location>
</feature>
<evidence type="ECO:0000259" key="11">
    <source>
        <dbReference type="SMART" id="SM00387"/>
    </source>
</evidence>
<keyword evidence="7" id="KW-0067">ATP-binding</keyword>
<keyword evidence="10" id="KW-0472">Membrane</keyword>
<dbReference type="RefSeq" id="WP_306070634.1">
    <property type="nucleotide sequence ID" value="NZ_CP120988.1"/>
</dbReference>
<dbReference type="InterPro" id="IPR011712">
    <property type="entry name" value="Sig_transdc_His_kin_sub3_dim/P"/>
</dbReference>
<sequence length="476" mass="50329">MPSPAGPSPAEPPPCPAGPSPAEPLPSSAGPSSAEPPPSPAGPSSPEPPPSPGLWQALRLRRYLRSVWPWRATLYLLTSVPLGLATLTALLLLAVAGSALTVILIGIPLLLTLVLAGIPLAAVERHRLRLLDPRPLAPAHREPDGTGLSAWLRTRLQERATWRELGYALLFALVLWPLEALAVGTALVVCGGLMAAPLMLAASGGEEARVLKIWLIHSYPPACAALLAGLVLLPLFAYPLGILAAGRAVLTRQLLSAPEAGLDSRLRELGRSRIRLVDAFEAERRRIERDLHDGAQQRLVALSMTLGLARLENPAEPLAGLLTKAHEEAGVALVEIRELIRGIHPQVLTDRGLQAAVEDVADRSVVPVGMDFDLPDRLPQAVETAVYFAVCEALANVAKHSGAVHARVSGRTERGRLVVEVWDDGTGGADTRDGTGLQGVADRISVLDGHLLVSSPPGGPTVFRLQVPLSPADTRT</sequence>
<keyword evidence="6" id="KW-0418">Kinase</keyword>
<dbReference type="InterPro" id="IPR036890">
    <property type="entry name" value="HATPase_C_sf"/>
</dbReference>
<dbReference type="InterPro" id="IPR025828">
    <property type="entry name" value="Put_sensor_dom"/>
</dbReference>
<feature type="transmembrane region" description="Helical" evidence="10">
    <location>
        <begin position="218"/>
        <end position="245"/>
    </location>
</feature>
<dbReference type="Gene3D" id="1.20.5.1930">
    <property type="match status" value="1"/>
</dbReference>
<organism evidence="12 13">
    <name type="scientific">Streptomyces poriferorum</name>
    <dbReference type="NCBI Taxonomy" id="2798799"/>
    <lineage>
        <taxon>Bacteria</taxon>
        <taxon>Bacillati</taxon>
        <taxon>Actinomycetota</taxon>
        <taxon>Actinomycetes</taxon>
        <taxon>Kitasatosporales</taxon>
        <taxon>Streptomycetaceae</taxon>
        <taxon>Streptomyces</taxon>
    </lineage>
</organism>
<dbReference type="SMART" id="SM00387">
    <property type="entry name" value="HATPase_c"/>
    <property type="match status" value="1"/>
</dbReference>
<evidence type="ECO:0000256" key="10">
    <source>
        <dbReference type="SAM" id="Phobius"/>
    </source>
</evidence>
<dbReference type="Pfam" id="PF13796">
    <property type="entry name" value="Sensor"/>
    <property type="match status" value="1"/>
</dbReference>
<keyword evidence="13" id="KW-1185">Reference proteome</keyword>
<protein>
    <recommendedName>
        <fullName evidence="2">histidine kinase</fullName>
        <ecNumber evidence="2">2.7.13.3</ecNumber>
    </recommendedName>
</protein>
<evidence type="ECO:0000256" key="1">
    <source>
        <dbReference type="ARBA" id="ARBA00000085"/>
    </source>
</evidence>
<feature type="domain" description="Histidine kinase/HSP90-like ATPase" evidence="11">
    <location>
        <begin position="381"/>
        <end position="471"/>
    </location>
</feature>